<dbReference type="Gene3D" id="3.30.428.10">
    <property type="entry name" value="HIT-like"/>
    <property type="match status" value="1"/>
</dbReference>
<dbReference type="OMA" id="IHDMFPK"/>
<dbReference type="InParanoid" id="D8PSJ9"/>
<dbReference type="GeneID" id="9596079"/>
<dbReference type="RefSeq" id="XP_003035251.1">
    <property type="nucleotide sequence ID" value="XM_003035205.1"/>
</dbReference>
<dbReference type="GO" id="GO:0005634">
    <property type="term" value="C:nucleus"/>
    <property type="evidence" value="ECO:0007669"/>
    <property type="project" value="TreeGrafter"/>
</dbReference>
<keyword evidence="1" id="KW-0378">Hydrolase</keyword>
<dbReference type="GO" id="GO:0000012">
    <property type="term" value="P:single strand break repair"/>
    <property type="evidence" value="ECO:0007669"/>
    <property type="project" value="TreeGrafter"/>
</dbReference>
<evidence type="ECO:0000313" key="5">
    <source>
        <dbReference type="Proteomes" id="UP000007431"/>
    </source>
</evidence>
<dbReference type="PANTHER" id="PTHR12486:SF4">
    <property type="entry name" value="APRATAXIN"/>
    <property type="match status" value="1"/>
</dbReference>
<dbReference type="GO" id="GO:0003725">
    <property type="term" value="F:double-stranded RNA binding"/>
    <property type="evidence" value="ECO:0007669"/>
    <property type="project" value="TreeGrafter"/>
</dbReference>
<dbReference type="GO" id="GO:0033699">
    <property type="term" value="F:DNA 5'-adenosine monophosphate hydrolase activity"/>
    <property type="evidence" value="ECO:0007669"/>
    <property type="project" value="TreeGrafter"/>
</dbReference>
<dbReference type="Pfam" id="PF16278">
    <property type="entry name" value="zf-C2HE"/>
    <property type="match status" value="1"/>
</dbReference>
<evidence type="ECO:0000256" key="2">
    <source>
        <dbReference type="PROSITE-ProRule" id="PRU00042"/>
    </source>
</evidence>
<dbReference type="GO" id="GO:0008270">
    <property type="term" value="F:zinc ion binding"/>
    <property type="evidence" value="ECO:0007669"/>
    <property type="project" value="UniProtKB-KW"/>
</dbReference>
<dbReference type="HOGENOM" id="CLU_066882_1_1_1"/>
<dbReference type="InterPro" id="IPR032566">
    <property type="entry name" value="Znf-C2HE"/>
</dbReference>
<dbReference type="SUPFAM" id="SSF54197">
    <property type="entry name" value="HIT-like"/>
    <property type="match status" value="1"/>
</dbReference>
<dbReference type="InterPro" id="IPR013087">
    <property type="entry name" value="Znf_C2H2_type"/>
</dbReference>
<dbReference type="AlphaFoldDB" id="D8PSJ9"/>
<dbReference type="InterPro" id="IPR036265">
    <property type="entry name" value="HIT-like_sf"/>
</dbReference>
<dbReference type="PROSITE" id="PS00028">
    <property type="entry name" value="ZINC_FINGER_C2H2_1"/>
    <property type="match status" value="1"/>
</dbReference>
<keyword evidence="2" id="KW-0479">Metal-binding</keyword>
<protein>
    <recommendedName>
        <fullName evidence="3">C2H2-type domain-containing protein</fullName>
    </recommendedName>
</protein>
<dbReference type="OrthoDB" id="3512845at2759"/>
<feature type="domain" description="C2H2-type" evidence="3">
    <location>
        <begin position="189"/>
        <end position="216"/>
    </location>
</feature>
<dbReference type="VEuPathDB" id="FungiDB:SCHCODRAFT_02605771"/>
<dbReference type="Pfam" id="PF11969">
    <property type="entry name" value="DcpS_C"/>
    <property type="match status" value="1"/>
</dbReference>
<organism evidence="5">
    <name type="scientific">Schizophyllum commune (strain H4-8 / FGSC 9210)</name>
    <name type="common">Split gill fungus</name>
    <dbReference type="NCBI Taxonomy" id="578458"/>
    <lineage>
        <taxon>Eukaryota</taxon>
        <taxon>Fungi</taxon>
        <taxon>Dikarya</taxon>
        <taxon>Basidiomycota</taxon>
        <taxon>Agaricomycotina</taxon>
        <taxon>Agaricomycetes</taxon>
        <taxon>Agaricomycetidae</taxon>
        <taxon>Agaricales</taxon>
        <taxon>Schizophyllaceae</taxon>
        <taxon>Schizophyllum</taxon>
    </lineage>
</organism>
<dbReference type="GO" id="GO:0003697">
    <property type="term" value="F:single-stranded DNA binding"/>
    <property type="evidence" value="ECO:0007669"/>
    <property type="project" value="TreeGrafter"/>
</dbReference>
<proteinExistence type="predicted"/>
<dbReference type="FunCoup" id="D8PSJ9">
    <property type="interactions" value="413"/>
</dbReference>
<dbReference type="KEGG" id="scm:SCHCO_02605771"/>
<gene>
    <name evidence="4" type="ORF">SCHCODRAFT_84558</name>
</gene>
<dbReference type="EMBL" id="GL377303">
    <property type="protein sequence ID" value="EFJ00349.1"/>
    <property type="molecule type" value="Genomic_DNA"/>
</dbReference>
<keyword evidence="2" id="KW-0862">Zinc</keyword>
<dbReference type="PANTHER" id="PTHR12486">
    <property type="entry name" value="APRATAXIN-RELATED"/>
    <property type="match status" value="1"/>
</dbReference>
<keyword evidence="2" id="KW-0863">Zinc-finger</keyword>
<dbReference type="GO" id="GO:0030983">
    <property type="term" value="F:mismatched DNA binding"/>
    <property type="evidence" value="ECO:0007669"/>
    <property type="project" value="TreeGrafter"/>
</dbReference>
<evidence type="ECO:0000259" key="3">
    <source>
        <dbReference type="PROSITE" id="PS50157"/>
    </source>
</evidence>
<evidence type="ECO:0000313" key="4">
    <source>
        <dbReference type="EMBL" id="EFJ00349.1"/>
    </source>
</evidence>
<dbReference type="PROSITE" id="PS50157">
    <property type="entry name" value="ZINC_FINGER_C2H2_2"/>
    <property type="match status" value="1"/>
</dbReference>
<keyword evidence="5" id="KW-1185">Reference proteome</keyword>
<evidence type="ECO:0000256" key="1">
    <source>
        <dbReference type="ARBA" id="ARBA00022801"/>
    </source>
</evidence>
<accession>D8PSJ9</accession>
<dbReference type="Proteomes" id="UP000007431">
    <property type="component" value="Unassembled WGS sequence"/>
</dbReference>
<name>D8PSJ9_SCHCM</name>
<reference evidence="4 5" key="1">
    <citation type="journal article" date="2010" name="Nat. Biotechnol.">
        <title>Genome sequence of the model mushroom Schizophyllum commune.</title>
        <authorList>
            <person name="Ohm R.A."/>
            <person name="de Jong J.F."/>
            <person name="Lugones L.G."/>
            <person name="Aerts A."/>
            <person name="Kothe E."/>
            <person name="Stajich J.E."/>
            <person name="de Vries R.P."/>
            <person name="Record E."/>
            <person name="Levasseur A."/>
            <person name="Baker S.E."/>
            <person name="Bartholomew K.A."/>
            <person name="Coutinho P.M."/>
            <person name="Erdmann S."/>
            <person name="Fowler T.J."/>
            <person name="Gathman A.C."/>
            <person name="Lombard V."/>
            <person name="Henrissat B."/>
            <person name="Knabe N."/>
            <person name="Kuees U."/>
            <person name="Lilly W.W."/>
            <person name="Lindquist E."/>
            <person name="Lucas S."/>
            <person name="Magnuson J.K."/>
            <person name="Piumi F."/>
            <person name="Raudaskoski M."/>
            <person name="Salamov A."/>
            <person name="Schmutz J."/>
            <person name="Schwarze F.W.M.R."/>
            <person name="vanKuyk P.A."/>
            <person name="Horton J.S."/>
            <person name="Grigoriev I.V."/>
            <person name="Woesten H.A.B."/>
        </authorList>
    </citation>
    <scope>NUCLEOTIDE SEQUENCE [LARGE SCALE GENOMIC DNA]</scope>
    <source>
        <strain evidence="5">H4-8 / FGSC 9210</strain>
    </source>
</reference>
<dbReference type="STRING" id="578458.D8PSJ9"/>
<sequence length="258" mass="30454">MAANDWKTALQTYAAFPDPSVLPKDVYHSHSDHTLTLYAQWPKSTYHMIVIPRIRPPSTGARLLNLRTLLHGDKQQAEEVIDQLKDDADEVVEWIQEQMDKKQGYRWNIWLGFMANPSVNHLALHVVSGDLVSEHMKNKRHYNEFHPKNGYFIRLKHVLEWFEADAPGYWSMVTRLDPVEYERKLQEPLECFHCYEEFRTMPRLKAHLKEHMERTKERELARMEGKKRIERAFEASRKRKIEAEAREKALEDAGSSSE</sequence>
<dbReference type="eggNOG" id="KOG0562">
    <property type="taxonomic scope" value="Eukaryota"/>
</dbReference>
<dbReference type="GO" id="GO:1990165">
    <property type="term" value="F:single-strand break-containing DNA binding"/>
    <property type="evidence" value="ECO:0007669"/>
    <property type="project" value="TreeGrafter"/>
</dbReference>